<evidence type="ECO:0000259" key="4">
    <source>
        <dbReference type="SMART" id="SM00822"/>
    </source>
</evidence>
<dbReference type="Proteomes" id="UP000246058">
    <property type="component" value="Chromosome"/>
</dbReference>
<dbReference type="Pfam" id="PF00106">
    <property type="entry name" value="adh_short"/>
    <property type="match status" value="1"/>
</dbReference>
<dbReference type="GO" id="GO:0016491">
    <property type="term" value="F:oxidoreductase activity"/>
    <property type="evidence" value="ECO:0007669"/>
    <property type="project" value="UniProtKB-KW"/>
</dbReference>
<sequence>MGARFELAGRTALITGAGSGIGRALALGLARRGCHLALADIDAAGLAETAERLPAGLRVSRHRLDVADREAVAALPAQIRAAHLGLDLLVNNAGVALGGSFEQVSEADFDWLLGINFWGVVRMTRAFLPLLRESPEARIVNLSSLYGLIAPPGQTAYAASKFAVRGFSQALAHELAGSTVGLTLVHPGGVATRIADSARLPADLAPEEAARGRALANGYLKLPPGRAAEIILAAVEQRRARVLVGSDARILALLERLMPASYWPVLARLMRRP</sequence>
<dbReference type="GO" id="GO:0016020">
    <property type="term" value="C:membrane"/>
    <property type="evidence" value="ECO:0007669"/>
    <property type="project" value="TreeGrafter"/>
</dbReference>
<protein>
    <submittedName>
        <fullName evidence="5">Acetoin dehydrogenase</fullName>
    </submittedName>
</protein>
<organism evidence="5 6">
    <name type="scientific">Methylobacterium radiodurans</name>
    <dbReference type="NCBI Taxonomy" id="2202828"/>
    <lineage>
        <taxon>Bacteria</taxon>
        <taxon>Pseudomonadati</taxon>
        <taxon>Pseudomonadota</taxon>
        <taxon>Alphaproteobacteria</taxon>
        <taxon>Hyphomicrobiales</taxon>
        <taxon>Methylobacteriaceae</taxon>
        <taxon>Methylobacterium</taxon>
    </lineage>
</organism>
<dbReference type="InterPro" id="IPR002347">
    <property type="entry name" value="SDR_fam"/>
</dbReference>
<gene>
    <name evidence="5" type="ORF">DK427_08710</name>
</gene>
<evidence type="ECO:0000256" key="3">
    <source>
        <dbReference type="RuleBase" id="RU000363"/>
    </source>
</evidence>
<dbReference type="InterPro" id="IPR020904">
    <property type="entry name" value="Sc_DH/Rdtase_CS"/>
</dbReference>
<dbReference type="EMBL" id="CP029551">
    <property type="protein sequence ID" value="AWN38915.1"/>
    <property type="molecule type" value="Genomic_DNA"/>
</dbReference>
<dbReference type="PROSITE" id="PS00061">
    <property type="entry name" value="ADH_SHORT"/>
    <property type="match status" value="1"/>
</dbReference>
<evidence type="ECO:0000313" key="5">
    <source>
        <dbReference type="EMBL" id="AWN38915.1"/>
    </source>
</evidence>
<dbReference type="KEGG" id="meti:DK427_08710"/>
<reference evidence="5 6" key="1">
    <citation type="submission" date="2018-05" db="EMBL/GenBank/DDBJ databases">
        <title>Complete Genome Sequence of Methylobacterium sp. 17Sr1-43.</title>
        <authorList>
            <person name="Srinivasan S."/>
        </authorList>
    </citation>
    <scope>NUCLEOTIDE SEQUENCE [LARGE SCALE GENOMIC DNA]</scope>
    <source>
        <strain evidence="5 6">17Sr1-43</strain>
    </source>
</reference>
<keyword evidence="6" id="KW-1185">Reference proteome</keyword>
<dbReference type="RefSeq" id="WP_109954070.1">
    <property type="nucleotide sequence ID" value="NZ_CP029551.1"/>
</dbReference>
<dbReference type="Gene3D" id="3.40.50.720">
    <property type="entry name" value="NAD(P)-binding Rossmann-like Domain"/>
    <property type="match status" value="1"/>
</dbReference>
<dbReference type="InterPro" id="IPR057326">
    <property type="entry name" value="KR_dom"/>
</dbReference>
<keyword evidence="2" id="KW-0560">Oxidoreductase</keyword>
<dbReference type="OrthoDB" id="9793825at2"/>
<accession>A0A2U8VYS3</accession>
<dbReference type="PRINTS" id="PR00081">
    <property type="entry name" value="GDHRDH"/>
</dbReference>
<dbReference type="PANTHER" id="PTHR44196:SF1">
    <property type="entry name" value="DEHYDROGENASE_REDUCTASE SDR FAMILY MEMBER 7B"/>
    <property type="match status" value="1"/>
</dbReference>
<dbReference type="InterPro" id="IPR036291">
    <property type="entry name" value="NAD(P)-bd_dom_sf"/>
</dbReference>
<evidence type="ECO:0000256" key="2">
    <source>
        <dbReference type="ARBA" id="ARBA00023002"/>
    </source>
</evidence>
<evidence type="ECO:0000313" key="6">
    <source>
        <dbReference type="Proteomes" id="UP000246058"/>
    </source>
</evidence>
<feature type="domain" description="Ketoreductase" evidence="4">
    <location>
        <begin position="10"/>
        <end position="193"/>
    </location>
</feature>
<comment type="similarity">
    <text evidence="1 3">Belongs to the short-chain dehydrogenases/reductases (SDR) family.</text>
</comment>
<dbReference type="PANTHER" id="PTHR44196">
    <property type="entry name" value="DEHYDROGENASE/REDUCTASE SDR FAMILY MEMBER 7B"/>
    <property type="match status" value="1"/>
</dbReference>
<name>A0A2U8VYS3_9HYPH</name>
<dbReference type="PRINTS" id="PR00080">
    <property type="entry name" value="SDRFAMILY"/>
</dbReference>
<dbReference type="SMART" id="SM00822">
    <property type="entry name" value="PKS_KR"/>
    <property type="match status" value="1"/>
</dbReference>
<dbReference type="SUPFAM" id="SSF51735">
    <property type="entry name" value="NAD(P)-binding Rossmann-fold domains"/>
    <property type="match status" value="1"/>
</dbReference>
<proteinExistence type="inferred from homology"/>
<evidence type="ECO:0000256" key="1">
    <source>
        <dbReference type="ARBA" id="ARBA00006484"/>
    </source>
</evidence>
<dbReference type="AlphaFoldDB" id="A0A2U8VYS3"/>